<evidence type="ECO:0000313" key="7">
    <source>
        <dbReference type="EMBL" id="AVM81144.1"/>
    </source>
</evidence>
<dbReference type="EMBL" id="MG680943">
    <property type="protein sequence ID" value="AVM81144.1"/>
    <property type="molecule type" value="Genomic_DNA"/>
</dbReference>
<feature type="transmembrane region" description="Helical" evidence="5">
    <location>
        <begin position="167"/>
        <end position="190"/>
    </location>
</feature>
<feature type="domain" description="NADH:quinone oxidoreductase/Mrp antiporter transmembrane" evidence="6">
    <location>
        <begin position="132"/>
        <end position="430"/>
    </location>
</feature>
<comment type="subcellular location">
    <subcellularLocation>
        <location evidence="1">Membrane</location>
        <topology evidence="1">Multi-pass membrane protein</topology>
    </subcellularLocation>
</comment>
<evidence type="ECO:0000256" key="1">
    <source>
        <dbReference type="ARBA" id="ARBA00004141"/>
    </source>
</evidence>
<feature type="transmembrane region" description="Helical" evidence="5">
    <location>
        <begin position="85"/>
        <end position="105"/>
    </location>
</feature>
<feature type="transmembrane region" description="Helical" evidence="5">
    <location>
        <begin position="258"/>
        <end position="280"/>
    </location>
</feature>
<dbReference type="InterPro" id="IPR001750">
    <property type="entry name" value="ND/Mrp_TM"/>
</dbReference>
<accession>A0A2P1G859</accession>
<dbReference type="RefSeq" id="YP_009476651.1">
    <property type="nucleotide sequence ID" value="NC_037452.1"/>
</dbReference>
<name>A0A2P1G859_9CRYP</name>
<keyword evidence="4 5" id="KW-0472">Membrane</keyword>
<dbReference type="InterPro" id="IPR010096">
    <property type="entry name" value="NADH-Q_OxRdtase_suN/2"/>
</dbReference>
<evidence type="ECO:0000256" key="5">
    <source>
        <dbReference type="SAM" id="Phobius"/>
    </source>
</evidence>
<keyword evidence="3 5" id="KW-1133">Transmembrane helix</keyword>
<dbReference type="Pfam" id="PF00361">
    <property type="entry name" value="Proton_antipo_M"/>
    <property type="match status" value="1"/>
</dbReference>
<geneLocation type="mitochondrion" evidence="7"/>
<feature type="transmembrane region" description="Helical" evidence="5">
    <location>
        <begin position="334"/>
        <end position="357"/>
    </location>
</feature>
<feature type="transmembrane region" description="Helical" evidence="5">
    <location>
        <begin position="378"/>
        <end position="399"/>
    </location>
</feature>
<dbReference type="NCBIfam" id="TIGR01770">
    <property type="entry name" value="NDH_I_N"/>
    <property type="match status" value="1"/>
</dbReference>
<evidence type="ECO:0000256" key="2">
    <source>
        <dbReference type="ARBA" id="ARBA00022692"/>
    </source>
</evidence>
<feature type="transmembrane region" description="Helical" evidence="5">
    <location>
        <begin position="210"/>
        <end position="230"/>
    </location>
</feature>
<feature type="transmembrane region" description="Helical" evidence="5">
    <location>
        <begin position="286"/>
        <end position="304"/>
    </location>
</feature>
<sequence>MTFSFNIEWLAFLPECFLTVILHILLVYAVIYSSSFRHNFPILIKNLSWLSIQTFLFMFCLVSNNIFHNAIIFNNFIIVDFFSSLIKLTIIILNLILLMIVLIYNQIEKLNNFEYVILNIFACLGIFFLISAYDLISIFLALELQSFCFYILCCFKRQSEFSVEAGLKYFILGAFSSGFFLFGCSFIYGFTGTTNLEKLFLFFNSFSNDFFSFDIACFIGLMFVLVGLMFKVSLAPFHVWAPDVFEGSPFSVTAFFSFVPKIAICSVFIRLILSICYVFFVPFQEFIIICSLCSIFVGVFGALFQKKIKRFLVYSSISHFGFIFLGISCGSFEGIFASLFYLIVYMFTLIVIFSLLLNIKVKKTGQKLKYLSDLSSIFYLNNFLGVSFLIVFFSMSGIPPFAGFFSKFFIFLNTINNDLIIVSLFAILVSGLGCFYYIRLVKIMFFEASNLDYIFIDLKKENSLISSFFIIFITFFLTSPNFVVIILYNSVLELFL</sequence>
<dbReference type="GO" id="GO:0008137">
    <property type="term" value="F:NADH dehydrogenase (ubiquinone) activity"/>
    <property type="evidence" value="ECO:0007669"/>
    <property type="project" value="InterPro"/>
</dbReference>
<evidence type="ECO:0000256" key="4">
    <source>
        <dbReference type="ARBA" id="ARBA00023136"/>
    </source>
</evidence>
<reference evidence="7" key="1">
    <citation type="journal article" date="2018" name="BMC Genomics">
        <title>Comparative mitochondrial genomics of cryptophyte algae: gene shuffling and dynamic mobile genetic elements.</title>
        <authorList>
            <person name="Kim J.I."/>
            <person name="Yoon H.S."/>
            <person name="Yi G."/>
            <person name="Shin W."/>
            <person name="Archibald J.M."/>
        </authorList>
    </citation>
    <scope>NUCLEOTIDE SEQUENCE</scope>
    <source>
        <strain evidence="7">CCMP1868</strain>
    </source>
</reference>
<protein>
    <submittedName>
        <fullName evidence="7">NADH dehydrogenase subunit 2</fullName>
    </submittedName>
</protein>
<proteinExistence type="inferred from homology"/>
<dbReference type="AlphaFoldDB" id="A0A2P1G859"/>
<feature type="transmembrane region" description="Helical" evidence="5">
    <location>
        <begin position="311"/>
        <end position="328"/>
    </location>
</feature>
<feature type="transmembrane region" description="Helical" evidence="5">
    <location>
        <begin position="419"/>
        <end position="438"/>
    </location>
</feature>
<dbReference type="GO" id="GO:0042773">
    <property type="term" value="P:ATP synthesis coupled electron transport"/>
    <property type="evidence" value="ECO:0007669"/>
    <property type="project" value="InterPro"/>
</dbReference>
<gene>
    <name evidence="7" type="primary">nad2</name>
    <name evidence="7" type="ORF">StoMt_p015</name>
</gene>
<dbReference type="GeneID" id="36493056"/>
<dbReference type="PANTHER" id="PTHR22773">
    <property type="entry name" value="NADH DEHYDROGENASE"/>
    <property type="match status" value="1"/>
</dbReference>
<organism evidence="7">
    <name type="scientific">Storeatula sp. CCMP1868</name>
    <dbReference type="NCBI Taxonomy" id="195070"/>
    <lineage>
        <taxon>Eukaryota</taxon>
        <taxon>Cryptophyceae</taxon>
        <taxon>Pyrenomonadales</taxon>
        <taxon>Pyrenomonadaceae</taxon>
        <taxon>Storeatula</taxon>
    </lineage>
</organism>
<evidence type="ECO:0000256" key="3">
    <source>
        <dbReference type="ARBA" id="ARBA00022989"/>
    </source>
</evidence>
<feature type="transmembrane region" description="Helical" evidence="5">
    <location>
        <begin position="112"/>
        <end position="130"/>
    </location>
</feature>
<keyword evidence="2 5" id="KW-0812">Transmembrane</keyword>
<feature type="transmembrane region" description="Helical" evidence="5">
    <location>
        <begin position="468"/>
        <end position="488"/>
    </location>
</feature>
<dbReference type="GO" id="GO:0016020">
    <property type="term" value="C:membrane"/>
    <property type="evidence" value="ECO:0007669"/>
    <property type="project" value="UniProtKB-SubCell"/>
</dbReference>
<evidence type="ECO:0000259" key="6">
    <source>
        <dbReference type="Pfam" id="PF00361"/>
    </source>
</evidence>
<feature type="transmembrane region" description="Helical" evidence="5">
    <location>
        <begin position="12"/>
        <end position="34"/>
    </location>
</feature>
<dbReference type="HAMAP" id="MF_00445">
    <property type="entry name" value="NDH1_NuoN_1"/>
    <property type="match status" value="1"/>
</dbReference>
<feature type="transmembrane region" description="Helical" evidence="5">
    <location>
        <begin position="55"/>
        <end position="79"/>
    </location>
</feature>
<keyword evidence="7" id="KW-0496">Mitochondrion</keyword>